<proteinExistence type="predicted"/>
<name>A0A1V0UV16_9BACL</name>
<keyword evidence="2" id="KW-0238">DNA-binding</keyword>
<keyword evidence="1" id="KW-0805">Transcription regulation</keyword>
<dbReference type="GO" id="GO:0043565">
    <property type="term" value="F:sequence-specific DNA binding"/>
    <property type="evidence" value="ECO:0007669"/>
    <property type="project" value="InterPro"/>
</dbReference>
<dbReference type="CDD" id="cd00093">
    <property type="entry name" value="HTH_XRE"/>
    <property type="match status" value="1"/>
</dbReference>
<dbReference type="Gene3D" id="1.10.10.60">
    <property type="entry name" value="Homeodomain-like"/>
    <property type="match status" value="2"/>
</dbReference>
<dbReference type="InterPro" id="IPR018060">
    <property type="entry name" value="HTH_AraC"/>
</dbReference>
<dbReference type="PANTHER" id="PTHR43280">
    <property type="entry name" value="ARAC-FAMILY TRANSCRIPTIONAL REGULATOR"/>
    <property type="match status" value="1"/>
</dbReference>
<evidence type="ECO:0000256" key="3">
    <source>
        <dbReference type="ARBA" id="ARBA00023163"/>
    </source>
</evidence>
<feature type="domain" description="HTH araC/xylS-type" evidence="4">
    <location>
        <begin position="3"/>
        <end position="101"/>
    </location>
</feature>
<dbReference type="AlphaFoldDB" id="A0A1V0UV16"/>
<gene>
    <name evidence="5" type="ORF">B7C51_16230</name>
</gene>
<sequence length="106" mass="12588">MTVNPADFIHDNYRRPITLEGVAERVGISPRQLQRIFREKAEMTFSQYVESYRLQCIREELVRSSKTLEQIALENGFVTSNYLHYVFKKAYGVTPMQYLRYKECII</sequence>
<protein>
    <recommendedName>
        <fullName evidence="4">HTH araC/xylS-type domain-containing protein</fullName>
    </recommendedName>
</protein>
<evidence type="ECO:0000313" key="5">
    <source>
        <dbReference type="EMBL" id="ARF69021.1"/>
    </source>
</evidence>
<organism evidence="5 6">
    <name type="scientific">Paenibacillus larvae subsp. pulvifaciens</name>
    <dbReference type="NCBI Taxonomy" id="1477"/>
    <lineage>
        <taxon>Bacteria</taxon>
        <taxon>Bacillati</taxon>
        <taxon>Bacillota</taxon>
        <taxon>Bacilli</taxon>
        <taxon>Bacillales</taxon>
        <taxon>Paenibacillaceae</taxon>
        <taxon>Paenibacillus</taxon>
    </lineage>
</organism>
<keyword evidence="3" id="KW-0804">Transcription</keyword>
<dbReference type="SUPFAM" id="SSF46689">
    <property type="entry name" value="Homeodomain-like"/>
    <property type="match status" value="2"/>
</dbReference>
<evidence type="ECO:0000256" key="1">
    <source>
        <dbReference type="ARBA" id="ARBA00023015"/>
    </source>
</evidence>
<dbReference type="InterPro" id="IPR009057">
    <property type="entry name" value="Homeodomain-like_sf"/>
</dbReference>
<dbReference type="PANTHER" id="PTHR43280:SF2">
    <property type="entry name" value="HTH-TYPE TRANSCRIPTIONAL REGULATOR EXSA"/>
    <property type="match status" value="1"/>
</dbReference>
<dbReference type="Pfam" id="PF12833">
    <property type="entry name" value="HTH_18"/>
    <property type="match status" value="1"/>
</dbReference>
<dbReference type="InterPro" id="IPR001387">
    <property type="entry name" value="Cro/C1-type_HTH"/>
</dbReference>
<dbReference type="EMBL" id="CP020557">
    <property type="protein sequence ID" value="ARF69021.1"/>
    <property type="molecule type" value="Genomic_DNA"/>
</dbReference>
<dbReference type="InterPro" id="IPR018062">
    <property type="entry name" value="HTH_AraC-typ_CS"/>
</dbReference>
<dbReference type="GO" id="GO:0003700">
    <property type="term" value="F:DNA-binding transcription factor activity"/>
    <property type="evidence" value="ECO:0007669"/>
    <property type="project" value="InterPro"/>
</dbReference>
<reference evidence="5 6" key="1">
    <citation type="submission" date="2017-03" db="EMBL/GenBank/DDBJ databases">
        <title>Paenibacillus larvae genome sequencing.</title>
        <authorList>
            <person name="Dingman D.W."/>
        </authorList>
    </citation>
    <scope>NUCLEOTIDE SEQUENCE [LARGE SCALE GENOMIC DNA]</scope>
    <source>
        <strain evidence="5 6">SAG 10367</strain>
    </source>
</reference>
<dbReference type="SMART" id="SM00342">
    <property type="entry name" value="HTH_ARAC"/>
    <property type="match status" value="1"/>
</dbReference>
<evidence type="ECO:0000313" key="6">
    <source>
        <dbReference type="Proteomes" id="UP000192727"/>
    </source>
</evidence>
<accession>A0A1V0UV16</accession>
<dbReference type="PROSITE" id="PS01124">
    <property type="entry name" value="HTH_ARAC_FAMILY_2"/>
    <property type="match status" value="1"/>
</dbReference>
<evidence type="ECO:0000259" key="4">
    <source>
        <dbReference type="PROSITE" id="PS01124"/>
    </source>
</evidence>
<dbReference type="Proteomes" id="UP000192727">
    <property type="component" value="Chromosome"/>
</dbReference>
<dbReference type="PROSITE" id="PS00041">
    <property type="entry name" value="HTH_ARAC_FAMILY_1"/>
    <property type="match status" value="1"/>
</dbReference>
<evidence type="ECO:0000256" key="2">
    <source>
        <dbReference type="ARBA" id="ARBA00023125"/>
    </source>
</evidence>